<feature type="region of interest" description="Disordered" evidence="6">
    <location>
        <begin position="608"/>
        <end position="662"/>
    </location>
</feature>
<protein>
    <submittedName>
        <fullName evidence="8">Response regulatory domain-containing protein</fullName>
    </submittedName>
</protein>
<organism evidence="8 9">
    <name type="scientific">Forsythia ovata</name>
    <dbReference type="NCBI Taxonomy" id="205694"/>
    <lineage>
        <taxon>Eukaryota</taxon>
        <taxon>Viridiplantae</taxon>
        <taxon>Streptophyta</taxon>
        <taxon>Embryophyta</taxon>
        <taxon>Tracheophyta</taxon>
        <taxon>Spermatophyta</taxon>
        <taxon>Magnoliopsida</taxon>
        <taxon>eudicotyledons</taxon>
        <taxon>Gunneridae</taxon>
        <taxon>Pentapetalae</taxon>
        <taxon>asterids</taxon>
        <taxon>lamiids</taxon>
        <taxon>Lamiales</taxon>
        <taxon>Oleaceae</taxon>
        <taxon>Forsythieae</taxon>
        <taxon>Forsythia</taxon>
    </lineage>
</organism>
<dbReference type="Gene3D" id="3.40.50.2300">
    <property type="match status" value="1"/>
</dbReference>
<reference evidence="9" key="1">
    <citation type="submission" date="2024-07" db="EMBL/GenBank/DDBJ databases">
        <title>Two chromosome-level genome assemblies of Korean endemic species Abeliophyllum distichum and Forsythia ovata (Oleaceae).</title>
        <authorList>
            <person name="Jang H."/>
        </authorList>
    </citation>
    <scope>NUCLEOTIDE SEQUENCE [LARGE SCALE GENOMIC DNA]</scope>
</reference>
<dbReference type="Gene3D" id="1.10.10.60">
    <property type="entry name" value="Homeodomain-like"/>
    <property type="match status" value="1"/>
</dbReference>
<evidence type="ECO:0000313" key="9">
    <source>
        <dbReference type="Proteomes" id="UP001604277"/>
    </source>
</evidence>
<feature type="compositionally biased region" description="Basic and acidic residues" evidence="6">
    <location>
        <begin position="47"/>
        <end position="73"/>
    </location>
</feature>
<evidence type="ECO:0000256" key="1">
    <source>
        <dbReference type="ARBA" id="ARBA00023012"/>
    </source>
</evidence>
<evidence type="ECO:0000256" key="6">
    <source>
        <dbReference type="SAM" id="MobiDB-lite"/>
    </source>
</evidence>
<dbReference type="GO" id="GO:0000160">
    <property type="term" value="P:phosphorelay signal transduction system"/>
    <property type="evidence" value="ECO:0007669"/>
    <property type="project" value="UniProtKB-KW"/>
</dbReference>
<dbReference type="SMART" id="SM00448">
    <property type="entry name" value="REC"/>
    <property type="match status" value="1"/>
</dbReference>
<evidence type="ECO:0000313" key="8">
    <source>
        <dbReference type="EMBL" id="KAL2546137.1"/>
    </source>
</evidence>
<feature type="region of interest" description="Disordered" evidence="6">
    <location>
        <begin position="47"/>
        <end position="76"/>
    </location>
</feature>
<evidence type="ECO:0000256" key="3">
    <source>
        <dbReference type="ARBA" id="ARBA00023163"/>
    </source>
</evidence>
<keyword evidence="5" id="KW-0597">Phosphoprotein</keyword>
<sequence>MATLQKFELLATECAVARSPTGSPTTSPLIHLRRRKTLLMLFSQGDGRKLPEKHDDWSSDQRGDRNPGRSPEKRKMHLISRKECAVPIPFRGLQVLVVDNDTISLLHTASILEEHSYKVATTELAAVAVRILQELTGRFDLVMVDFNMSEMDCFEFIERIQLIKDFPIIVMSSTVNRDLVEEAMTKGACFFLKKPISSETLKNVWQHVYRKRRCQNNNDQKEVIKTEADQEIDSEGATIEQEGNVFKIDRESNFCEPKKEQVGDSEQIENDLGDLVDKKRSKKSSEIRIKRSMSTKNNKLGELKRTCNNDGNKKKTRAAGSRSAQDNPNNVKPLGKGKGINVKKPRTQWTPKLQLKFEEVISSLGEKAACSTRVLERMNVPNLTQRQVARHLQEFITESVVSDTGKKYATKHHNYRVQSQTTEGTQAASSFAAQPKIVKTLSNSPAVNKYLQIRKQDDSVEPSDGHNNENFNSCRKKFLSAIPSTSPGVENLGTPLGCEKFLNNLARNLRSFHGQNNGGTRIFNKRCDTSPDDVALKTDGRGKQSQQFEERIGNSIPYFPENMHRSSEVLAAFHQQLDGSTKLDGSHVFPDSEPFPMTFMELLQEKTIRKGPNSSEDSPKVSKFSTGLTKVNQKFDAKPKLAPSSYLSNKKQSQSTSQGMTI</sequence>
<keyword evidence="1" id="KW-0902">Two-component regulatory system</keyword>
<dbReference type="NCBIfam" id="TIGR01557">
    <property type="entry name" value="myb_SHAQKYF"/>
    <property type="match status" value="1"/>
</dbReference>
<dbReference type="PANTHER" id="PTHR43874">
    <property type="entry name" value="TWO-COMPONENT RESPONSE REGULATOR"/>
    <property type="match status" value="1"/>
</dbReference>
<dbReference type="Proteomes" id="UP001604277">
    <property type="component" value="Unassembled WGS sequence"/>
</dbReference>
<dbReference type="InterPro" id="IPR009057">
    <property type="entry name" value="Homeodomain-like_sf"/>
</dbReference>
<dbReference type="CDD" id="cd17584">
    <property type="entry name" value="REC_typeB_ARR-like"/>
    <property type="match status" value="1"/>
</dbReference>
<feature type="compositionally biased region" description="Basic and acidic residues" evidence="6">
    <location>
        <begin position="299"/>
        <end position="313"/>
    </location>
</feature>
<dbReference type="InterPro" id="IPR001789">
    <property type="entry name" value="Sig_transdc_resp-reg_receiver"/>
</dbReference>
<keyword evidence="3" id="KW-0804">Transcription</keyword>
<keyword evidence="2" id="KW-0805">Transcription regulation</keyword>
<dbReference type="InterPro" id="IPR011006">
    <property type="entry name" value="CheY-like_superfamily"/>
</dbReference>
<comment type="caution">
    <text evidence="8">The sequence shown here is derived from an EMBL/GenBank/DDBJ whole genome shotgun (WGS) entry which is preliminary data.</text>
</comment>
<evidence type="ECO:0000259" key="7">
    <source>
        <dbReference type="PROSITE" id="PS50110"/>
    </source>
</evidence>
<dbReference type="Pfam" id="PF00072">
    <property type="entry name" value="Response_reg"/>
    <property type="match status" value="1"/>
</dbReference>
<evidence type="ECO:0000256" key="2">
    <source>
        <dbReference type="ARBA" id="ARBA00023015"/>
    </source>
</evidence>
<dbReference type="InterPro" id="IPR045279">
    <property type="entry name" value="ARR-like"/>
</dbReference>
<feature type="region of interest" description="Disordered" evidence="6">
    <location>
        <begin position="257"/>
        <end position="343"/>
    </location>
</feature>
<keyword evidence="4" id="KW-0539">Nucleus</keyword>
<feature type="compositionally biased region" description="Polar residues" evidence="6">
    <location>
        <begin position="623"/>
        <end position="632"/>
    </location>
</feature>
<dbReference type="SUPFAM" id="SSF46689">
    <property type="entry name" value="Homeodomain-like"/>
    <property type="match status" value="1"/>
</dbReference>
<keyword evidence="9" id="KW-1185">Reference proteome</keyword>
<feature type="domain" description="Response regulatory" evidence="7">
    <location>
        <begin position="94"/>
        <end position="209"/>
    </location>
</feature>
<name>A0ABD1W997_9LAMI</name>
<dbReference type="EMBL" id="JBFOLJ010000004">
    <property type="protein sequence ID" value="KAL2546137.1"/>
    <property type="molecule type" value="Genomic_DNA"/>
</dbReference>
<dbReference type="PROSITE" id="PS50110">
    <property type="entry name" value="RESPONSE_REGULATORY"/>
    <property type="match status" value="1"/>
</dbReference>
<proteinExistence type="predicted"/>
<dbReference type="InterPro" id="IPR006447">
    <property type="entry name" value="Myb_dom_plants"/>
</dbReference>
<evidence type="ECO:0000256" key="4">
    <source>
        <dbReference type="ARBA" id="ARBA00023242"/>
    </source>
</evidence>
<dbReference type="SUPFAM" id="SSF52172">
    <property type="entry name" value="CheY-like"/>
    <property type="match status" value="1"/>
</dbReference>
<accession>A0ABD1W997</accession>
<feature type="compositionally biased region" description="Polar residues" evidence="6">
    <location>
        <begin position="645"/>
        <end position="662"/>
    </location>
</feature>
<feature type="modified residue" description="4-aspartylphosphate" evidence="5">
    <location>
        <position position="145"/>
    </location>
</feature>
<dbReference type="PANTHER" id="PTHR43874:SF87">
    <property type="entry name" value="HTH MYB-TYPE DOMAIN-CONTAINING PROTEIN"/>
    <property type="match status" value="1"/>
</dbReference>
<evidence type="ECO:0000256" key="5">
    <source>
        <dbReference type="PROSITE-ProRule" id="PRU00169"/>
    </source>
</evidence>
<gene>
    <name evidence="8" type="ORF">Fot_15370</name>
</gene>
<dbReference type="AlphaFoldDB" id="A0ABD1W997"/>
<feature type="compositionally biased region" description="Basic and acidic residues" evidence="6">
    <location>
        <begin position="275"/>
        <end position="289"/>
    </location>
</feature>